<feature type="binding site" evidence="6">
    <location>
        <position position="66"/>
    </location>
    <ligand>
        <name>Mg(2+)</name>
        <dbReference type="ChEBI" id="CHEBI:18420"/>
        <label>2</label>
    </ligand>
</feature>
<evidence type="ECO:0000256" key="1">
    <source>
        <dbReference type="ARBA" id="ARBA00004127"/>
    </source>
</evidence>
<evidence type="ECO:0000313" key="8">
    <source>
        <dbReference type="Proteomes" id="UP000265419"/>
    </source>
</evidence>
<dbReference type="RefSeq" id="WP_119423752.1">
    <property type="nucleotide sequence ID" value="NZ_QQXK01000005.1"/>
</dbReference>
<feature type="transmembrane region" description="Helical" evidence="6">
    <location>
        <begin position="164"/>
        <end position="191"/>
    </location>
</feature>
<comment type="subunit">
    <text evidence="6">Homodimer.</text>
</comment>
<feature type="binding site" evidence="6">
    <location>
        <position position="97"/>
    </location>
    <ligand>
        <name>Mg(2+)</name>
        <dbReference type="ChEBI" id="CHEBI:18420"/>
        <label>2</label>
    </ligand>
</feature>
<gene>
    <name evidence="7" type="ORF">DWB68_03470</name>
</gene>
<dbReference type="EMBL" id="QQXK01000005">
    <property type="protein sequence ID" value="RII43104.1"/>
    <property type="molecule type" value="Genomic_DNA"/>
</dbReference>
<comment type="catalytic activity">
    <reaction evidence="6">
        <text>1,2-di-(9Z-octadecenoyl)-sn-glycero-3-cytidine-5'-diphosphate + 1D-myo-inositol 3-phosphate = 1,2-di-(9Z-octadecenoyl)-sn-glycero-3-phospho-(1D-myo-inositol-3-phosphate) + CMP + H(+)</text>
        <dbReference type="Rhea" id="RHEA:61216"/>
        <dbReference type="ChEBI" id="CHEBI:15378"/>
        <dbReference type="ChEBI" id="CHEBI:58401"/>
        <dbReference type="ChEBI" id="CHEBI:60377"/>
        <dbReference type="ChEBI" id="CHEBI:85356"/>
        <dbReference type="ChEBI" id="CHEBI:144472"/>
    </reaction>
</comment>
<feature type="binding site" evidence="6">
    <location>
        <begin position="29"/>
        <end position="32"/>
    </location>
    <ligand>
        <name>a CDP-1,2-diacyl-sn-glycerol</name>
        <dbReference type="ChEBI" id="CHEBI:58332"/>
    </ligand>
</feature>
<dbReference type="UniPathway" id="UPA00220"/>
<feature type="transmembrane region" description="Helical" evidence="6">
    <location>
        <begin position="125"/>
        <end position="144"/>
    </location>
</feature>
<feature type="binding site" evidence="6">
    <location>
        <position position="69"/>
    </location>
    <ligand>
        <name>Mg(2+)</name>
        <dbReference type="ChEBI" id="CHEBI:18420"/>
        <label>1</label>
    </ligand>
</feature>
<feature type="binding site" evidence="6">
    <location>
        <position position="101"/>
    </location>
    <ligand>
        <name>Mg(2+)</name>
        <dbReference type="ChEBI" id="CHEBI:18420"/>
        <label>2</label>
    </ligand>
</feature>
<comment type="caution">
    <text evidence="7">The sequence shown here is derived from an EMBL/GenBank/DDBJ whole genome shotgun (WGS) entry which is preliminary data.</text>
</comment>
<keyword evidence="6" id="KW-0594">Phospholipid biosynthesis</keyword>
<dbReference type="GO" id="GO:0005886">
    <property type="term" value="C:plasma membrane"/>
    <property type="evidence" value="ECO:0007669"/>
    <property type="project" value="UniProtKB-SubCell"/>
</dbReference>
<keyword evidence="5 6" id="KW-0472">Membrane</keyword>
<evidence type="ECO:0000313" key="7">
    <source>
        <dbReference type="EMBL" id="RII43104.1"/>
    </source>
</evidence>
<name>A0A399JD04_9MICC</name>
<organism evidence="7 8">
    <name type="scientific">Galactobacter valiniphilus</name>
    <dbReference type="NCBI Taxonomy" id="2676122"/>
    <lineage>
        <taxon>Bacteria</taxon>
        <taxon>Bacillati</taxon>
        <taxon>Actinomycetota</taxon>
        <taxon>Actinomycetes</taxon>
        <taxon>Micrococcales</taxon>
        <taxon>Micrococcaceae</taxon>
        <taxon>Galactobacter</taxon>
    </lineage>
</organism>
<keyword evidence="8" id="KW-1185">Reference proteome</keyword>
<accession>A0A399JD04</accession>
<dbReference type="GO" id="GO:0016780">
    <property type="term" value="F:phosphotransferase activity, for other substituted phosphate groups"/>
    <property type="evidence" value="ECO:0007669"/>
    <property type="project" value="UniProtKB-UniRule"/>
</dbReference>
<comment type="caution">
    <text evidence="6">Lacks conserved residue(s) required for the propagation of feature annotation.</text>
</comment>
<keyword evidence="6" id="KW-0443">Lipid metabolism</keyword>
<comment type="similarity">
    <text evidence="2 6">Belongs to the CDP-alcohol phosphatidyltransferase class-I family.</text>
</comment>
<dbReference type="InterPro" id="IPR044268">
    <property type="entry name" value="PIP_synthase_PgsA1"/>
</dbReference>
<dbReference type="GO" id="GO:0000287">
    <property type="term" value="F:magnesium ion binding"/>
    <property type="evidence" value="ECO:0007669"/>
    <property type="project" value="UniProtKB-UniRule"/>
</dbReference>
<evidence type="ECO:0000256" key="3">
    <source>
        <dbReference type="ARBA" id="ARBA00022692"/>
    </source>
</evidence>
<dbReference type="NCBIfam" id="NF045883">
    <property type="entry name" value="PIPSynth"/>
    <property type="match status" value="1"/>
</dbReference>
<comment type="cofactor">
    <cofactor evidence="6">
        <name>Mg(2+)</name>
        <dbReference type="ChEBI" id="CHEBI:18420"/>
    </cofactor>
    <text evidence="6">Contains a di-nuclear catalytic Mg(2+) center.</text>
</comment>
<keyword evidence="6" id="KW-0444">Lipid biosynthesis</keyword>
<keyword evidence="6" id="KW-1003">Cell membrane</keyword>
<evidence type="ECO:0000256" key="4">
    <source>
        <dbReference type="ARBA" id="ARBA00022989"/>
    </source>
</evidence>
<dbReference type="GO" id="GO:0008654">
    <property type="term" value="P:phospholipid biosynthetic process"/>
    <property type="evidence" value="ECO:0007669"/>
    <property type="project" value="UniProtKB-UniRule"/>
</dbReference>
<proteinExistence type="inferred from homology"/>
<keyword evidence="6" id="KW-0460">Magnesium</keyword>
<feature type="binding site" evidence="6">
    <location>
        <position position="70"/>
    </location>
    <ligand>
        <name>a CDP-1,2-diacyl-sn-glycerol</name>
        <dbReference type="ChEBI" id="CHEBI:58332"/>
    </ligand>
</feature>
<evidence type="ECO:0000256" key="2">
    <source>
        <dbReference type="ARBA" id="ARBA00010441"/>
    </source>
</evidence>
<reference evidence="7 8" key="1">
    <citation type="submission" date="2018-07" db="EMBL/GenBank/DDBJ databases">
        <title>Arthrobacter sp. nov., isolated from raw cow's milk with high bacterial count.</title>
        <authorList>
            <person name="Hahne J."/>
            <person name="Isele D."/>
            <person name="Lipski A."/>
        </authorList>
    </citation>
    <scope>NUCLEOTIDE SEQUENCE [LARGE SCALE GENOMIC DNA]</scope>
    <source>
        <strain evidence="7 8">JZ R-35</strain>
    </source>
</reference>
<feature type="binding site" evidence="6">
    <location>
        <position position="97"/>
    </location>
    <ligand>
        <name>Mg(2+)</name>
        <dbReference type="ChEBI" id="CHEBI:18420"/>
        <label>1</label>
    </ligand>
</feature>
<dbReference type="AlphaFoldDB" id="A0A399JD04"/>
<comment type="pathway">
    <text evidence="6">Phospholipid metabolism; phosphatidylinositol phosphate biosynthesis.</text>
</comment>
<sequence length="211" mass="22552">MLDRYARGLFTALFTPLARALRRAGVTPDVVTIVGSFGAILSALIAYPMGHLFWGTVAVTVFIFSDMLDGILSRLPEEDGSEPVRTEGQKAWGSFLDSTLDRVVDFVLFGAVTFWFLTGGGRPDLGALALANLALGGVVSYARAKAESLGLEANVGLAERSERIVLLLVFTGFTGLGLTPWVLYGVLWVLAIASAFTALQRVALVRAQTRG</sequence>
<protein>
    <recommendedName>
        <fullName evidence="6">Phosphatidylinositol phosphate synthase</fullName>
        <shortName evidence="6">PIP synthase</shortName>
        <ecNumber evidence="6">2.7.8.-</ecNumber>
    </recommendedName>
    <alternativeName>
        <fullName evidence="6">CDP-diacylglycerol--D-myo-inositol-3-phosphate 3-phosphatidyltransferase</fullName>
    </alternativeName>
</protein>
<dbReference type="InterPro" id="IPR043130">
    <property type="entry name" value="CDP-OH_PTrfase_TM_dom"/>
</dbReference>
<evidence type="ECO:0000256" key="5">
    <source>
        <dbReference type="ARBA" id="ARBA00023136"/>
    </source>
</evidence>
<keyword evidence="6" id="KW-0479">Metal-binding</keyword>
<dbReference type="HAMAP" id="MF_02241">
    <property type="entry name" value="PIP_synthase"/>
    <property type="match status" value="1"/>
</dbReference>
<comment type="catalytic activity">
    <reaction evidence="6">
        <text>a CDP-1,2-diacyl-sn-glycerol + 1D-myo-inositol 3-phosphate = a 1,2-diacyl-sn-glycero-3-phospho-(1D-myo-inositol-3-phosphate) + CMP + H(+)</text>
        <dbReference type="Rhea" id="RHEA:60504"/>
        <dbReference type="ChEBI" id="CHEBI:15378"/>
        <dbReference type="ChEBI" id="CHEBI:58088"/>
        <dbReference type="ChEBI" id="CHEBI:58332"/>
        <dbReference type="ChEBI" id="CHEBI:58401"/>
        <dbReference type="ChEBI" id="CHEBI:60377"/>
    </reaction>
</comment>
<keyword evidence="6" id="KW-1208">Phospholipid metabolism</keyword>
<evidence type="ECO:0000256" key="6">
    <source>
        <dbReference type="HAMAP-Rule" id="MF_02241"/>
    </source>
</evidence>
<keyword evidence="6 7" id="KW-0808">Transferase</keyword>
<dbReference type="EC" id="2.7.8.-" evidence="6"/>
<comment type="function">
    <text evidence="6">Catalyzes the conjugation of the 1'-hydroxyl group of D-myo-inositol-3-phosphate (also named L-myo-inositol-1-phosphate) with a lipid tail of cytidine diphosphate diacylglycerol (CDP-DAG), forming phosphatidylinositol phosphate (PIP) and CMP. PIP is a precursor of phosphatidylinositol (PI) which is an essential lipid required for cell wall formation.</text>
</comment>
<feature type="active site" description="Proton acceptor" evidence="6">
    <location>
        <position position="101"/>
    </location>
</feature>
<feature type="transmembrane region" description="Helical" evidence="6">
    <location>
        <begin position="30"/>
        <end position="47"/>
    </location>
</feature>
<dbReference type="Proteomes" id="UP000265419">
    <property type="component" value="Unassembled WGS sequence"/>
</dbReference>
<keyword evidence="3 6" id="KW-0812">Transmembrane</keyword>
<dbReference type="GO" id="GO:0012505">
    <property type="term" value="C:endomembrane system"/>
    <property type="evidence" value="ECO:0007669"/>
    <property type="project" value="UniProtKB-SubCell"/>
</dbReference>
<feature type="binding site" evidence="6">
    <location>
        <position position="74"/>
    </location>
    <ligand>
        <name>a CDP-1,2-diacyl-sn-glycerol</name>
        <dbReference type="ChEBI" id="CHEBI:58332"/>
    </ligand>
</feature>
<keyword evidence="4 6" id="KW-1133">Transmembrane helix</keyword>
<dbReference type="Gene3D" id="1.20.120.1760">
    <property type="match status" value="1"/>
</dbReference>
<feature type="binding site" evidence="6">
    <location>
        <position position="66"/>
    </location>
    <ligand>
        <name>Mg(2+)</name>
        <dbReference type="ChEBI" id="CHEBI:18420"/>
        <label>1</label>
    </ligand>
</feature>
<comment type="subcellular location">
    <subcellularLocation>
        <location evidence="6">Cell membrane</location>
        <topology evidence="6">Multi-pass membrane protein</topology>
    </subcellularLocation>
    <subcellularLocation>
        <location evidence="1">Endomembrane system</location>
        <topology evidence="1">Multi-pass membrane protein</topology>
    </subcellularLocation>
</comment>